<proteinExistence type="inferred from homology"/>
<protein>
    <submittedName>
        <fullName evidence="12">SusC/RagA family TonB-linked outer membrane protein</fullName>
    </submittedName>
</protein>
<dbReference type="InterPro" id="IPR023997">
    <property type="entry name" value="TonB-dep_OMP_SusC/RagA_CS"/>
</dbReference>
<keyword evidence="3 8" id="KW-1134">Transmembrane beta strand</keyword>
<organism evidence="12 13">
    <name type="scientific">Bacteroides caecimuris</name>
    <dbReference type="NCBI Taxonomy" id="1796613"/>
    <lineage>
        <taxon>Bacteria</taxon>
        <taxon>Pseudomonadati</taxon>
        <taxon>Bacteroidota</taxon>
        <taxon>Bacteroidia</taxon>
        <taxon>Bacteroidales</taxon>
        <taxon>Bacteroidaceae</taxon>
        <taxon>Bacteroides</taxon>
    </lineage>
</organism>
<dbReference type="NCBIfam" id="TIGR04056">
    <property type="entry name" value="OMP_RagA_SusC"/>
    <property type="match status" value="1"/>
</dbReference>
<accession>A0A1C7GXA0</accession>
<dbReference type="Pfam" id="PF13715">
    <property type="entry name" value="CarbopepD_reg_2"/>
    <property type="match status" value="1"/>
</dbReference>
<dbReference type="AlphaFoldDB" id="A0A1C7GXA0"/>
<dbReference type="PROSITE" id="PS52016">
    <property type="entry name" value="TONB_DEPENDENT_REC_3"/>
    <property type="match status" value="1"/>
</dbReference>
<feature type="domain" description="TonB-dependent receptor plug" evidence="11">
    <location>
        <begin position="123"/>
        <end position="229"/>
    </location>
</feature>
<dbReference type="SUPFAM" id="SSF49464">
    <property type="entry name" value="Carboxypeptidase regulatory domain-like"/>
    <property type="match status" value="1"/>
</dbReference>
<dbReference type="KEGG" id="bcae:A4V03_04735"/>
<dbReference type="SUPFAM" id="SSF56935">
    <property type="entry name" value="Porins"/>
    <property type="match status" value="1"/>
</dbReference>
<dbReference type="InterPro" id="IPR039426">
    <property type="entry name" value="TonB-dep_rcpt-like"/>
</dbReference>
<name>A0A1C7GXA0_9BACE</name>
<evidence type="ECO:0000256" key="8">
    <source>
        <dbReference type="PROSITE-ProRule" id="PRU01360"/>
    </source>
</evidence>
<keyword evidence="13" id="KW-1185">Reference proteome</keyword>
<dbReference type="RefSeq" id="WP_065538147.1">
    <property type="nucleotide sequence ID" value="NZ_CAPDLJ010000028.1"/>
</dbReference>
<comment type="similarity">
    <text evidence="8 9">Belongs to the TonB-dependent receptor family.</text>
</comment>
<dbReference type="InterPro" id="IPR023996">
    <property type="entry name" value="TonB-dep_OMP_SusC/RagA"/>
</dbReference>
<keyword evidence="4 8" id="KW-0812">Transmembrane</keyword>
<dbReference type="Proteomes" id="UP000092631">
    <property type="component" value="Chromosome"/>
</dbReference>
<dbReference type="FunFam" id="2.170.130.10:FF:000008">
    <property type="entry name" value="SusC/RagA family TonB-linked outer membrane protein"/>
    <property type="match status" value="1"/>
</dbReference>
<dbReference type="EMBL" id="CP015401">
    <property type="protein sequence ID" value="ANU56964.1"/>
    <property type="molecule type" value="Genomic_DNA"/>
</dbReference>
<evidence type="ECO:0000256" key="7">
    <source>
        <dbReference type="ARBA" id="ARBA00023237"/>
    </source>
</evidence>
<dbReference type="Gene3D" id="2.40.170.20">
    <property type="entry name" value="TonB-dependent receptor, beta-barrel domain"/>
    <property type="match status" value="1"/>
</dbReference>
<sequence>MYSINNLIKSISIRGWVTLLALIITVSVHAQESTLKGIIVDETNTPLIGATIQVKGGSTGAITDFDGNFTLKVKKGATISISYIGYKTQELKFNGQGSINIKMVPDNQALDEVVVVGYGAMKRSDLTGSVASVAAKDIEGFQTSSVAGALGGQIAGVQITSTDGTPGAGFNINIRGVGSLTGDSSPLYIVDGFQVDDIDHLSNSDIESIEVLKDASSSAIYGARAANGVVMITTKSGKSGKPQISYNGSASYRKISKMLDVLSPYEFVKLQGEVNTELLKSYISDKEYDNDGKFMKYRSLEDYIGVNGVNWQEETFNPTWSQDHNISLRGGTNDSQYNAAFSRYVENGIFNNSGFDKTTAKLRIDQKISESVSFNATINYALTNRKGVGTTADSGRFNMLAQILSARPTGGNKLTDEELLNSAIDPEMLETGESLAQVNPVMQTQSVTNNKRAEMWSGNASVSWQIIKGLTFKSAGTYNTTNSRTNIFYKNGSKEAYRNGEQPYGRTTMQRDVRWTNYNTLSWKQKIKKHNYDVMLGHEVSYKSTEYLLGEAMGFPFDQMENDNMGIGATPSKVESTYYDKTLLSFYARGNYNFDNRYLFTATVRADGSTVFSANKKWGFFPSFSAAWRVSEEAFMKDIHWISNFKVRLGWGTVGNDNIPNYLSLDLYEANKYGLGNSSVTVLNPKQLRNKNLKWEGSNTINLGVDLGFLDNRLNVTAEFFIKNTKDLLLSQSLAHITGFDSQMQNVGKIQNKGIELSLNSTNIQTRDFTWQTNFNISFIRNTLKSLASGVDYMQARSGFDSNFTSYDYRAIVGQSLGLIYGYEFDGIYQYSDFYSVPGSSTLQLKEGVTSNPSLGNRLAPGAVKYKDQDGDGVITTNDRTVIGNALPKWYGGITNTFNYKGIDLSFMLQFNYGNDIYNATRLYATQTNTQRRNQLAEVADRWSPTNASNKVPSYNGYVVNDVYSRFVEDGSFLRLKNVTLGYTLPHKWTRKFLVSKLRVYATGQNLFCLNNYSGYDPEVSTASKSPMTPGLDWGAYPKSKVFTFGVDIQF</sequence>
<evidence type="ECO:0000259" key="10">
    <source>
        <dbReference type="Pfam" id="PF00593"/>
    </source>
</evidence>
<dbReference type="Pfam" id="PF00593">
    <property type="entry name" value="TonB_dep_Rec_b-barrel"/>
    <property type="match status" value="1"/>
</dbReference>
<reference evidence="13" key="1">
    <citation type="submission" date="2016-04" db="EMBL/GenBank/DDBJ databases">
        <title>Complete Genome Sequences of Twelve Strains of a Stable Defined Moderately Diverse Mouse Microbiota 2 (sDMDMm2).</title>
        <authorList>
            <person name="Uchimura Y."/>
            <person name="Wyss M."/>
            <person name="Brugiroux S."/>
            <person name="Limenitakis J.P."/>
            <person name="Stecher B."/>
            <person name="McCoy K.D."/>
            <person name="Macpherson A.J."/>
        </authorList>
    </citation>
    <scope>NUCLEOTIDE SEQUENCE [LARGE SCALE GENOMIC DNA]</scope>
    <source>
        <strain evidence="13">I48</strain>
    </source>
</reference>
<dbReference type="InterPro" id="IPR036942">
    <property type="entry name" value="Beta-barrel_TonB_sf"/>
</dbReference>
<dbReference type="FunFam" id="2.60.40.1120:FF:000003">
    <property type="entry name" value="Outer membrane protein Omp121"/>
    <property type="match status" value="1"/>
</dbReference>
<keyword evidence="6 8" id="KW-0472">Membrane</keyword>
<dbReference type="GO" id="GO:0009279">
    <property type="term" value="C:cell outer membrane"/>
    <property type="evidence" value="ECO:0007669"/>
    <property type="project" value="UniProtKB-SubCell"/>
</dbReference>
<dbReference type="NCBIfam" id="TIGR04057">
    <property type="entry name" value="SusC_RagA_signa"/>
    <property type="match status" value="1"/>
</dbReference>
<dbReference type="Pfam" id="PF07715">
    <property type="entry name" value="Plug"/>
    <property type="match status" value="1"/>
</dbReference>
<evidence type="ECO:0000313" key="12">
    <source>
        <dbReference type="EMBL" id="ANU56964.1"/>
    </source>
</evidence>
<dbReference type="GeneID" id="82186435"/>
<dbReference type="InterPro" id="IPR000531">
    <property type="entry name" value="Beta-barrel_TonB"/>
</dbReference>
<evidence type="ECO:0000256" key="6">
    <source>
        <dbReference type="ARBA" id="ARBA00023136"/>
    </source>
</evidence>
<evidence type="ECO:0000256" key="9">
    <source>
        <dbReference type="RuleBase" id="RU003357"/>
    </source>
</evidence>
<dbReference type="InterPro" id="IPR008969">
    <property type="entry name" value="CarboxyPept-like_regulatory"/>
</dbReference>
<evidence type="ECO:0000256" key="1">
    <source>
        <dbReference type="ARBA" id="ARBA00004571"/>
    </source>
</evidence>
<dbReference type="Gene3D" id="2.170.130.10">
    <property type="entry name" value="TonB-dependent receptor, plug domain"/>
    <property type="match status" value="1"/>
</dbReference>
<gene>
    <name evidence="12" type="ORF">A4V03_04735</name>
</gene>
<dbReference type="InterPro" id="IPR012910">
    <property type="entry name" value="Plug_dom"/>
</dbReference>
<evidence type="ECO:0000256" key="5">
    <source>
        <dbReference type="ARBA" id="ARBA00023077"/>
    </source>
</evidence>
<dbReference type="InterPro" id="IPR037066">
    <property type="entry name" value="Plug_dom_sf"/>
</dbReference>
<keyword evidence="2 8" id="KW-0813">Transport</keyword>
<evidence type="ECO:0000259" key="11">
    <source>
        <dbReference type="Pfam" id="PF07715"/>
    </source>
</evidence>
<evidence type="ECO:0000256" key="3">
    <source>
        <dbReference type="ARBA" id="ARBA00022452"/>
    </source>
</evidence>
<keyword evidence="7 8" id="KW-0998">Cell outer membrane</keyword>
<evidence type="ECO:0000313" key="13">
    <source>
        <dbReference type="Proteomes" id="UP000092631"/>
    </source>
</evidence>
<evidence type="ECO:0000256" key="4">
    <source>
        <dbReference type="ARBA" id="ARBA00022692"/>
    </source>
</evidence>
<evidence type="ECO:0000256" key="2">
    <source>
        <dbReference type="ARBA" id="ARBA00022448"/>
    </source>
</evidence>
<dbReference type="OrthoDB" id="1096961at2"/>
<comment type="subcellular location">
    <subcellularLocation>
        <location evidence="1 8">Cell outer membrane</location>
        <topology evidence="1 8">Multi-pass membrane protein</topology>
    </subcellularLocation>
</comment>
<dbReference type="Gene3D" id="2.60.40.1120">
    <property type="entry name" value="Carboxypeptidase-like, regulatory domain"/>
    <property type="match status" value="1"/>
</dbReference>
<keyword evidence="5 9" id="KW-0798">TonB box</keyword>
<feature type="domain" description="TonB-dependent receptor-like beta-barrel" evidence="10">
    <location>
        <begin position="448"/>
        <end position="1007"/>
    </location>
</feature>